<evidence type="ECO:0000313" key="3">
    <source>
        <dbReference type="Proteomes" id="UP000595197"/>
    </source>
</evidence>
<organism evidence="2 3">
    <name type="scientific">Skermanella cutis</name>
    <dbReference type="NCBI Taxonomy" id="2775420"/>
    <lineage>
        <taxon>Bacteria</taxon>
        <taxon>Pseudomonadati</taxon>
        <taxon>Pseudomonadota</taxon>
        <taxon>Alphaproteobacteria</taxon>
        <taxon>Rhodospirillales</taxon>
        <taxon>Azospirillaceae</taxon>
        <taxon>Skermanella</taxon>
    </lineage>
</organism>
<reference evidence="2" key="1">
    <citation type="submission" date="2021-02" db="EMBL/GenBank/DDBJ databases">
        <title>Skermanella TT6 skin isolate.</title>
        <authorList>
            <person name="Lee K."/>
            <person name="Ganzorig M."/>
        </authorList>
    </citation>
    <scope>NUCLEOTIDE SEQUENCE</scope>
    <source>
        <strain evidence="2">TT6</strain>
    </source>
</reference>
<protein>
    <submittedName>
        <fullName evidence="2">Uncharacterized protein</fullName>
    </submittedName>
</protein>
<name>A0ABX7B2R7_9PROT</name>
<evidence type="ECO:0000256" key="1">
    <source>
        <dbReference type="SAM" id="MobiDB-lite"/>
    </source>
</evidence>
<sequence>MAPDTFTLEPEPEAQSVHRDRLGELRDRLDLLKAESDRIARGFVRLHGLRVSLATPGADLADRLDQLIMRHEADILRTHSLLHDAANLLDEAENLWARQAMRHIPTS</sequence>
<evidence type="ECO:0000313" key="2">
    <source>
        <dbReference type="EMBL" id="QQP88466.1"/>
    </source>
</evidence>
<dbReference type="RefSeq" id="WP_201073411.1">
    <property type="nucleotide sequence ID" value="NZ_CP067420.1"/>
</dbReference>
<dbReference type="EMBL" id="CP067420">
    <property type="protein sequence ID" value="QQP88466.1"/>
    <property type="molecule type" value="Genomic_DNA"/>
</dbReference>
<accession>A0ABX7B2R7</accession>
<proteinExistence type="predicted"/>
<feature type="region of interest" description="Disordered" evidence="1">
    <location>
        <begin position="1"/>
        <end position="20"/>
    </location>
</feature>
<dbReference type="Proteomes" id="UP000595197">
    <property type="component" value="Chromosome"/>
</dbReference>
<gene>
    <name evidence="2" type="ORF">IGS68_20855</name>
</gene>
<keyword evidence="3" id="KW-1185">Reference proteome</keyword>